<proteinExistence type="predicted"/>
<dbReference type="GO" id="GO:0003677">
    <property type="term" value="F:DNA binding"/>
    <property type="evidence" value="ECO:0007669"/>
    <property type="project" value="UniProtKB-KW"/>
</dbReference>
<evidence type="ECO:0000256" key="1">
    <source>
        <dbReference type="SAM" id="MobiDB-lite"/>
    </source>
</evidence>
<feature type="compositionally biased region" description="Polar residues" evidence="1">
    <location>
        <begin position="23"/>
        <end position="42"/>
    </location>
</feature>
<protein>
    <submittedName>
        <fullName evidence="2">Winged helix DNA-binding domain-containing protein</fullName>
    </submittedName>
</protein>
<dbReference type="PANTHER" id="PTHR38479">
    <property type="entry name" value="LMO0824 PROTEIN"/>
    <property type="match status" value="1"/>
</dbReference>
<evidence type="ECO:0000313" key="2">
    <source>
        <dbReference type="EMBL" id="QDH71507.1"/>
    </source>
</evidence>
<dbReference type="OrthoDB" id="9148135at2"/>
<accession>A0A514BVV7</accession>
<sequence length="392" mass="42792">MSRSKAAPMKAVPRSTGARRSKLGTTPQQVRDGSMPTTTSRPAGNGLTALLRHRFAAQHLSTGKAESPHAAVRRLLAVQAQDYHAALWAVGLRTSGATAATVEQALSERRIVRTWPMRGTLHLVAAEDVRWLQGLLAPRALARDGNRHEREYGLDTKAMRECRRAVERILRDGEPMPRPALYAALEADGIATGGSRGLHILMRLAHEGLICQGPRVGKQPGFVWLDAWLPPTPPLSREEALAELARRYIAGHGPATAHDLAWWSGLTLTDAKAALASVTSGLVGLDIDGIRHWQSHNAAAASSTRGVLLLPAFDEYLLGYKDRTPVLDPDHHRKVFTINGLIHPTVVAGGRVAGIWPRAAAEFEPNLFRPLGEAETRSLKTASERHEQFWKQ</sequence>
<dbReference type="Proteomes" id="UP000317199">
    <property type="component" value="Chromosome"/>
</dbReference>
<dbReference type="Pfam" id="PF06224">
    <property type="entry name" value="AlkZ-like"/>
    <property type="match status" value="1"/>
</dbReference>
<dbReference type="EMBL" id="CP041242">
    <property type="protein sequence ID" value="QDH71507.1"/>
    <property type="molecule type" value="Genomic_DNA"/>
</dbReference>
<dbReference type="PANTHER" id="PTHR38479:SF2">
    <property type="entry name" value="WINGED HELIX DNA-BINDING DOMAIN-CONTAINING PROTEIN"/>
    <property type="match status" value="1"/>
</dbReference>
<dbReference type="KEGG" id="lyj:FKV23_16460"/>
<organism evidence="2 3">
    <name type="scientific">Marilutibacter alkalisoli</name>
    <dbReference type="NCBI Taxonomy" id="2591633"/>
    <lineage>
        <taxon>Bacteria</taxon>
        <taxon>Pseudomonadati</taxon>
        <taxon>Pseudomonadota</taxon>
        <taxon>Gammaproteobacteria</taxon>
        <taxon>Lysobacterales</taxon>
        <taxon>Lysobacteraceae</taxon>
        <taxon>Marilutibacter</taxon>
    </lineage>
</organism>
<dbReference type="AlphaFoldDB" id="A0A514BVV7"/>
<reference evidence="2 3" key="1">
    <citation type="submission" date="2019-06" db="EMBL/GenBank/DDBJ databases">
        <title>Lysobacter alkalisoli sp. nov. isolated from saline-alkali soil.</title>
        <authorList>
            <person name="Sun J.-Q."/>
            <person name="Xu L."/>
        </authorList>
    </citation>
    <scope>NUCLEOTIDE SEQUENCE [LARGE SCALE GENOMIC DNA]</scope>
    <source>
        <strain evidence="2 3">SJ-36</strain>
    </source>
</reference>
<name>A0A514BVV7_9GAMM</name>
<gene>
    <name evidence="2" type="ORF">FKV23_16460</name>
</gene>
<evidence type="ECO:0000313" key="3">
    <source>
        <dbReference type="Proteomes" id="UP000317199"/>
    </source>
</evidence>
<keyword evidence="2" id="KW-0238">DNA-binding</keyword>
<dbReference type="InterPro" id="IPR009351">
    <property type="entry name" value="AlkZ-like"/>
</dbReference>
<keyword evidence="3" id="KW-1185">Reference proteome</keyword>
<feature type="region of interest" description="Disordered" evidence="1">
    <location>
        <begin position="1"/>
        <end position="44"/>
    </location>
</feature>